<dbReference type="EMBL" id="JANEYF010003814">
    <property type="protein sequence ID" value="KAJ8933755.1"/>
    <property type="molecule type" value="Genomic_DNA"/>
</dbReference>
<sequence length="62" mass="7165">MVRCALKSENKICEQIEQENGYKLTKCHLCHEDLCNASVILKNNLLVYLLIIVPCFLLFIKP</sequence>
<comment type="caution">
    <text evidence="2">The sequence shown here is derived from an EMBL/GenBank/DDBJ whole genome shotgun (WGS) entry which is preliminary data.</text>
</comment>
<keyword evidence="1" id="KW-0812">Transmembrane</keyword>
<name>A0AAV8X4R0_9CUCU</name>
<proteinExistence type="predicted"/>
<keyword evidence="3" id="KW-1185">Reference proteome</keyword>
<accession>A0AAV8X4R0</accession>
<protein>
    <submittedName>
        <fullName evidence="2">Uncharacterized protein</fullName>
    </submittedName>
</protein>
<evidence type="ECO:0000313" key="3">
    <source>
        <dbReference type="Proteomes" id="UP001162156"/>
    </source>
</evidence>
<feature type="transmembrane region" description="Helical" evidence="1">
    <location>
        <begin position="45"/>
        <end position="60"/>
    </location>
</feature>
<dbReference type="Proteomes" id="UP001162156">
    <property type="component" value="Unassembled WGS sequence"/>
</dbReference>
<gene>
    <name evidence="2" type="ORF">NQ314_013787</name>
</gene>
<keyword evidence="1" id="KW-1133">Transmembrane helix</keyword>
<evidence type="ECO:0000313" key="2">
    <source>
        <dbReference type="EMBL" id="KAJ8933755.1"/>
    </source>
</evidence>
<evidence type="ECO:0000256" key="1">
    <source>
        <dbReference type="SAM" id="Phobius"/>
    </source>
</evidence>
<reference evidence="2" key="1">
    <citation type="journal article" date="2023" name="Insect Mol. Biol.">
        <title>Genome sequencing provides insights into the evolution of gene families encoding plant cell wall-degrading enzymes in longhorned beetles.</title>
        <authorList>
            <person name="Shin N.R."/>
            <person name="Okamura Y."/>
            <person name="Kirsch R."/>
            <person name="Pauchet Y."/>
        </authorList>
    </citation>
    <scope>NUCLEOTIDE SEQUENCE</scope>
    <source>
        <strain evidence="2">RBIC_L_NR</strain>
    </source>
</reference>
<dbReference type="AlphaFoldDB" id="A0AAV8X4R0"/>
<keyword evidence="1" id="KW-0472">Membrane</keyword>
<organism evidence="2 3">
    <name type="scientific">Rhamnusium bicolor</name>
    <dbReference type="NCBI Taxonomy" id="1586634"/>
    <lineage>
        <taxon>Eukaryota</taxon>
        <taxon>Metazoa</taxon>
        <taxon>Ecdysozoa</taxon>
        <taxon>Arthropoda</taxon>
        <taxon>Hexapoda</taxon>
        <taxon>Insecta</taxon>
        <taxon>Pterygota</taxon>
        <taxon>Neoptera</taxon>
        <taxon>Endopterygota</taxon>
        <taxon>Coleoptera</taxon>
        <taxon>Polyphaga</taxon>
        <taxon>Cucujiformia</taxon>
        <taxon>Chrysomeloidea</taxon>
        <taxon>Cerambycidae</taxon>
        <taxon>Lepturinae</taxon>
        <taxon>Rhagiini</taxon>
        <taxon>Rhamnusium</taxon>
    </lineage>
</organism>